<accession>A0A7G9B6R3</accession>
<dbReference type="InterPro" id="IPR005883">
    <property type="entry name" value="PilM"/>
</dbReference>
<evidence type="ECO:0000313" key="2">
    <source>
        <dbReference type="Proteomes" id="UP000515960"/>
    </source>
</evidence>
<proteinExistence type="predicted"/>
<gene>
    <name evidence="1" type="primary">pilM</name>
    <name evidence="1" type="ORF">H8790_04290</name>
</gene>
<dbReference type="PANTHER" id="PTHR32432:SF3">
    <property type="entry name" value="ETHANOLAMINE UTILIZATION PROTEIN EUTJ"/>
    <property type="match status" value="1"/>
</dbReference>
<dbReference type="Proteomes" id="UP000515960">
    <property type="component" value="Chromosome"/>
</dbReference>
<dbReference type="AlphaFoldDB" id="A0A7G9B6R3"/>
<keyword evidence="2" id="KW-1185">Reference proteome</keyword>
<dbReference type="CDD" id="cd24049">
    <property type="entry name" value="ASKHA_NBD_PilM"/>
    <property type="match status" value="1"/>
</dbReference>
<dbReference type="InterPro" id="IPR050696">
    <property type="entry name" value="FtsA/MreB"/>
</dbReference>
<dbReference type="SUPFAM" id="SSF53067">
    <property type="entry name" value="Actin-like ATPase domain"/>
    <property type="match status" value="2"/>
</dbReference>
<dbReference type="Pfam" id="PF11104">
    <property type="entry name" value="PilM_2"/>
    <property type="match status" value="1"/>
</dbReference>
<dbReference type="Gene3D" id="3.30.420.40">
    <property type="match status" value="2"/>
</dbReference>
<dbReference type="EMBL" id="CP060490">
    <property type="protein sequence ID" value="QNL45244.1"/>
    <property type="molecule type" value="Genomic_DNA"/>
</dbReference>
<protein>
    <submittedName>
        <fullName evidence="1">Pilus assembly protein PilM</fullName>
    </submittedName>
</protein>
<dbReference type="Gene3D" id="3.30.1490.300">
    <property type="match status" value="1"/>
</dbReference>
<dbReference type="KEGG" id="ohi:H8790_04290"/>
<organism evidence="1 2">
    <name type="scientific">Oscillibacter hominis</name>
    <dbReference type="NCBI Taxonomy" id="2763056"/>
    <lineage>
        <taxon>Bacteria</taxon>
        <taxon>Bacillati</taxon>
        <taxon>Bacillota</taxon>
        <taxon>Clostridia</taxon>
        <taxon>Eubacteriales</taxon>
        <taxon>Oscillospiraceae</taxon>
        <taxon>Oscillibacter</taxon>
    </lineage>
</organism>
<reference evidence="1 2" key="1">
    <citation type="submission" date="2020-08" db="EMBL/GenBank/DDBJ databases">
        <authorList>
            <person name="Liu C."/>
            <person name="Sun Q."/>
        </authorList>
    </citation>
    <scope>NUCLEOTIDE SEQUENCE [LARGE SCALE GENOMIC DNA]</scope>
    <source>
        <strain evidence="1 2">NSJ-62</strain>
    </source>
</reference>
<name>A0A7G9B6R3_9FIRM</name>
<dbReference type="RefSeq" id="WP_187333697.1">
    <property type="nucleotide sequence ID" value="NZ_CP060490.1"/>
</dbReference>
<dbReference type="InterPro" id="IPR043129">
    <property type="entry name" value="ATPase_NBD"/>
</dbReference>
<sequence>MTYLGLDIGSSAVKAAVVTDGKIQKLVMEPLPENLVRDGRILSPEAMSDVLREIVRKHHISARRCALALPSETAMTRRIAMPYMTVDQLAVNLPYEFHDYIQGDKDLYFYDYAVVGTEEDEDGQPKTLELLASAVTKEEIAACRQMLGKAGLKLTTAVPECMAYRNLLRRYEQDHPGEHPAEYCVIDLGHEAIRMHVFRGSVYEATRLVDIGGRDLDGAIADHMDVDPHVAASYRMNNYEDAQLLPECMELYNRAAVEVLRAIHFYGFNTPDSDLRDVYLCGGGAQMEPLTRTLRSQLELTVHDICELMPEGGELLYPAAVGAALQ</sequence>
<dbReference type="PANTHER" id="PTHR32432">
    <property type="entry name" value="CELL DIVISION PROTEIN FTSA-RELATED"/>
    <property type="match status" value="1"/>
</dbReference>
<evidence type="ECO:0000313" key="1">
    <source>
        <dbReference type="EMBL" id="QNL45244.1"/>
    </source>
</evidence>